<evidence type="ECO:0000313" key="2">
    <source>
        <dbReference type="Proteomes" id="UP001515641"/>
    </source>
</evidence>
<protein>
    <recommendedName>
        <fullName evidence="3">Phage tail tape measure protein</fullName>
    </recommendedName>
</protein>
<feature type="non-terminal residue" evidence="1">
    <location>
        <position position="1"/>
    </location>
</feature>
<gene>
    <name evidence="1" type="ORF">HA052_27100</name>
</gene>
<name>A0ABX0LGT0_9NEIS</name>
<sequence>SMGSLAGASAGTIAASGAMVAGAGAAGYATGTAINAGISAALSASTGSETTLGSWLYDKLNGGDKAALGPMVYPIKPKAQAGDPGKPAAAAADVAKAGAAPKAGAAAPAQHSNTFAPVIHLKVMGDVKSPAELANQLMPHLKRLFDQWTAQQRGGTGQLFDPVG</sequence>
<comment type="caution">
    <text evidence="1">The sequence shown here is derived from an EMBL/GenBank/DDBJ whole genome shotgun (WGS) entry which is preliminary data.</text>
</comment>
<accession>A0ABX0LGT0</accession>
<reference evidence="1 2" key="1">
    <citation type="submission" date="2020-03" db="EMBL/GenBank/DDBJ databases">
        <title>Draft genome sequence of environmentally isolated cultures.</title>
        <authorList>
            <person name="Wilson H.S."/>
            <person name="De Leon M.E."/>
        </authorList>
    </citation>
    <scope>NUCLEOTIDE SEQUENCE [LARGE SCALE GENOMIC DNA]</scope>
    <source>
        <strain evidence="1 2">HSC-31F16</strain>
    </source>
</reference>
<evidence type="ECO:0000313" key="1">
    <source>
        <dbReference type="EMBL" id="NHR08856.1"/>
    </source>
</evidence>
<keyword evidence="2" id="KW-1185">Reference proteome</keyword>
<evidence type="ECO:0008006" key="3">
    <source>
        <dbReference type="Google" id="ProtNLM"/>
    </source>
</evidence>
<dbReference type="Proteomes" id="UP001515641">
    <property type="component" value="Unassembled WGS sequence"/>
</dbReference>
<dbReference type="EMBL" id="JAAOMA010000118">
    <property type="protein sequence ID" value="NHR08856.1"/>
    <property type="molecule type" value="Genomic_DNA"/>
</dbReference>
<organism evidence="1 2">
    <name type="scientific">Chromobacterium fluminis</name>
    <dbReference type="NCBI Taxonomy" id="3044269"/>
    <lineage>
        <taxon>Bacteria</taxon>
        <taxon>Pseudomonadati</taxon>
        <taxon>Pseudomonadota</taxon>
        <taxon>Betaproteobacteria</taxon>
        <taxon>Neisseriales</taxon>
        <taxon>Chromobacteriaceae</taxon>
        <taxon>Chromobacterium</taxon>
    </lineage>
</organism>
<proteinExistence type="predicted"/>